<dbReference type="NCBIfam" id="TIGR04183">
    <property type="entry name" value="Por_Secre_tail"/>
    <property type="match status" value="1"/>
</dbReference>
<dbReference type="STRING" id="1236989.JCM15548_13609"/>
<dbReference type="EMBL" id="BAZW01000042">
    <property type="protein sequence ID" value="GAO31261.1"/>
    <property type="molecule type" value="Genomic_DNA"/>
</dbReference>
<proteinExistence type="predicted"/>
<evidence type="ECO:0000259" key="2">
    <source>
        <dbReference type="Pfam" id="PF20578"/>
    </source>
</evidence>
<name>A0A0E9M1L1_9BACT</name>
<keyword evidence="4" id="KW-1185">Reference proteome</keyword>
<feature type="signal peptide" evidence="1">
    <location>
        <begin position="1"/>
        <end position="22"/>
    </location>
</feature>
<comment type="caution">
    <text evidence="3">The sequence shown here is derived from an EMBL/GenBank/DDBJ whole genome shotgun (WGS) entry which is preliminary data.</text>
</comment>
<dbReference type="Pfam" id="PF20578">
    <property type="entry name" value="aBig_2"/>
    <property type="match status" value="1"/>
</dbReference>
<dbReference type="Pfam" id="PF15892">
    <property type="entry name" value="BNR_4"/>
    <property type="match status" value="1"/>
</dbReference>
<dbReference type="Proteomes" id="UP000032900">
    <property type="component" value="Unassembled WGS sequence"/>
</dbReference>
<protein>
    <recommendedName>
        <fullName evidence="2">Atrophied bacterial Ig domain-containing protein</fullName>
    </recommendedName>
</protein>
<dbReference type="AlphaFoldDB" id="A0A0E9M1L1"/>
<dbReference type="Pfam" id="PF13385">
    <property type="entry name" value="Laminin_G_3"/>
    <property type="match status" value="1"/>
</dbReference>
<evidence type="ECO:0000256" key="1">
    <source>
        <dbReference type="SAM" id="SignalP"/>
    </source>
</evidence>
<dbReference type="SUPFAM" id="SSF49899">
    <property type="entry name" value="Concanavalin A-like lectins/glucanases"/>
    <property type="match status" value="2"/>
</dbReference>
<reference evidence="3 4" key="1">
    <citation type="journal article" date="2015" name="Microbes Environ.">
        <title>Distribution and evolution of nitrogen fixation genes in the phylum bacteroidetes.</title>
        <authorList>
            <person name="Inoue J."/>
            <person name="Oshima K."/>
            <person name="Suda W."/>
            <person name="Sakamoto M."/>
            <person name="Iino T."/>
            <person name="Noda S."/>
            <person name="Hongoh Y."/>
            <person name="Hattori M."/>
            <person name="Ohkuma M."/>
        </authorList>
    </citation>
    <scope>NUCLEOTIDE SEQUENCE [LARGE SCALE GENOMIC DNA]</scope>
    <source>
        <strain evidence="3">JCM 15548</strain>
    </source>
</reference>
<dbReference type="Gene3D" id="2.60.120.200">
    <property type="match status" value="1"/>
</dbReference>
<evidence type="ECO:0000313" key="4">
    <source>
        <dbReference type="Proteomes" id="UP000032900"/>
    </source>
</evidence>
<gene>
    <name evidence="3" type="ORF">JCM15548_13609</name>
</gene>
<organism evidence="3 4">
    <name type="scientific">Geofilum rubicundum JCM 15548</name>
    <dbReference type="NCBI Taxonomy" id="1236989"/>
    <lineage>
        <taxon>Bacteria</taxon>
        <taxon>Pseudomonadati</taxon>
        <taxon>Bacteroidota</taxon>
        <taxon>Bacteroidia</taxon>
        <taxon>Marinilabiliales</taxon>
        <taxon>Marinilabiliaceae</taxon>
        <taxon>Geofilum</taxon>
    </lineage>
</organism>
<feature type="domain" description="Atrophied bacterial Ig" evidence="2">
    <location>
        <begin position="650"/>
        <end position="718"/>
    </location>
</feature>
<dbReference type="GO" id="GO:0005975">
    <property type="term" value="P:carbohydrate metabolic process"/>
    <property type="evidence" value="ECO:0007669"/>
    <property type="project" value="UniProtKB-ARBA"/>
</dbReference>
<dbReference type="InterPro" id="IPR026444">
    <property type="entry name" value="Secre_tail"/>
</dbReference>
<dbReference type="InterPro" id="IPR046780">
    <property type="entry name" value="aBig_2"/>
</dbReference>
<dbReference type="GO" id="GO:0004553">
    <property type="term" value="F:hydrolase activity, hydrolyzing O-glycosyl compounds"/>
    <property type="evidence" value="ECO:0007669"/>
    <property type="project" value="UniProtKB-ARBA"/>
</dbReference>
<feature type="chain" id="PRO_5002428884" description="Atrophied bacterial Ig domain-containing protein" evidence="1">
    <location>
        <begin position="23"/>
        <end position="1035"/>
    </location>
</feature>
<sequence>MKLMKQVLSAILLVFVWAHGFAQNQNAPVGSYQGQVVSEEGAWCWFADPRSLHLDNGQQQATYIGYIDVHGNVKASQHDFLTGTTNEVLIRSWFQPDDHNNPTFLVLPDQRIMIFYSRHTDEAAFYYRISQRPGDITSLGEEKRLATSHNTTYPSAYILSDDPNHIYLAWRGINWHPTIAKLSIPDANDDTDFVWGPHQVVQSTGARPYAKYTSNGKDKILMGYTTAHPDNQNPNYVYYHHINVNTLELEDIKGNVVSKIENGPHRVSATNSYSTANPFAVVDNAPYRNWIWEVKMDSDGHPVIAMVRISDDKQSHNYYHARWNGTEWVKTFLANGGGAFHQTPGLEQCYSGGMALDGENPNIVYCSVPVDGTYGEVYEIVKYTINTDGTVSNEAITWNSEKNNVRPYYIPFSGNTGLNLAWMHGDYYDWIVSSSRPEGFPTAIHANFEFPQAVVDLENGLLVAEEFNDAVTGSAHTEKGNLVVSSSTHATLSVADNHSTEFSLSLTPSISHDAYYGIIFSMGDLSWSLDPTTGKPVVTVGTDTYMSQNRLGNSDVWQTASRGTGGQYYPMTKFDFFTLTVTYKEGRLRTYINGLIDQEIELTGLSLKDVVIGGFDGLVENGLIHDRALNQQEVKKNAANLAVIIGLKEFEQMEVPAVIYSDLVLKAEMSTGETISWTSSEPQVLMHSGLVVFPTEATPVILTATMGDHSKDFDVTVMPRDIQNNVVLNYQFESADEYLGPGIRGLRDLSGNDNDARIYGSAKINGQLDLSTNTNSGFSTNGYLLAPDGVIDAIRSYSVVVKVQPDRLDRLPRIFDFGSAASNSIFGRASALTAGYKYNGGTTVLINSPQQLVVGTETHLAFTFDASTKTTKIFINGNEVVTSKAITREPYELAGIAPTNRNLIGRSQWMNADNVDYCGTMDDFKLFNIALTEAEIQAMMINTSLSDTETSPNSIMHILPNPLPVGDNLHISLDLTPEELRDTTVQIINMSGHIIGSFVPQSSDLEIDRIWEKGVYLVRVGSDKKGVHVQKLMVL</sequence>
<dbReference type="InterPro" id="IPR013320">
    <property type="entry name" value="ConA-like_dom_sf"/>
</dbReference>
<accession>A0A0E9M1L1</accession>
<evidence type="ECO:0000313" key="3">
    <source>
        <dbReference type="EMBL" id="GAO31261.1"/>
    </source>
</evidence>
<keyword evidence="1" id="KW-0732">Signal</keyword>